<dbReference type="Gene3D" id="3.40.50.1820">
    <property type="entry name" value="alpha/beta hydrolase"/>
    <property type="match status" value="1"/>
</dbReference>
<dbReference type="AlphaFoldDB" id="A0A8E2B2I8"/>
<dbReference type="InterPro" id="IPR019826">
    <property type="entry name" value="Carboxylesterase_B_AS"/>
</dbReference>
<evidence type="ECO:0000256" key="2">
    <source>
        <dbReference type="ARBA" id="ARBA00022801"/>
    </source>
</evidence>
<feature type="domain" description="Carboxylesterase type B" evidence="4">
    <location>
        <begin position="45"/>
        <end position="544"/>
    </location>
</feature>
<keyword evidence="6" id="KW-1185">Reference proteome</keyword>
<dbReference type="EMBL" id="KV722363">
    <property type="protein sequence ID" value="OCH92834.1"/>
    <property type="molecule type" value="Genomic_DNA"/>
</dbReference>
<dbReference type="EC" id="3.1.1.-" evidence="3"/>
<proteinExistence type="inferred from homology"/>
<evidence type="ECO:0000256" key="1">
    <source>
        <dbReference type="ARBA" id="ARBA00005964"/>
    </source>
</evidence>
<dbReference type="Proteomes" id="UP000250043">
    <property type="component" value="Unassembled WGS sequence"/>
</dbReference>
<dbReference type="InterPro" id="IPR050309">
    <property type="entry name" value="Type-B_Carboxylest/Lipase"/>
</dbReference>
<gene>
    <name evidence="5" type="ORF">OBBRIDRAFT_726018</name>
</gene>
<dbReference type="OrthoDB" id="408631at2759"/>
<keyword evidence="2 3" id="KW-0378">Hydrolase</keyword>
<keyword evidence="3" id="KW-0732">Signal</keyword>
<feature type="chain" id="PRO_5034338087" description="Carboxylic ester hydrolase" evidence="3">
    <location>
        <begin position="21"/>
        <end position="573"/>
    </location>
</feature>
<evidence type="ECO:0000313" key="5">
    <source>
        <dbReference type="EMBL" id="OCH92834.1"/>
    </source>
</evidence>
<comment type="similarity">
    <text evidence="1 3">Belongs to the type-B carboxylesterase/lipase family.</text>
</comment>
<protein>
    <recommendedName>
        <fullName evidence="3">Carboxylic ester hydrolase</fullName>
        <ecNumber evidence="3">3.1.1.-</ecNumber>
    </recommendedName>
</protein>
<evidence type="ECO:0000259" key="4">
    <source>
        <dbReference type="Pfam" id="PF00135"/>
    </source>
</evidence>
<evidence type="ECO:0000313" key="6">
    <source>
        <dbReference type="Proteomes" id="UP000250043"/>
    </source>
</evidence>
<dbReference type="InterPro" id="IPR002018">
    <property type="entry name" value="CarbesteraseB"/>
</dbReference>
<dbReference type="Pfam" id="PF00135">
    <property type="entry name" value="COesterase"/>
    <property type="match status" value="1"/>
</dbReference>
<organism evidence="5 6">
    <name type="scientific">Obba rivulosa</name>
    <dbReference type="NCBI Taxonomy" id="1052685"/>
    <lineage>
        <taxon>Eukaryota</taxon>
        <taxon>Fungi</taxon>
        <taxon>Dikarya</taxon>
        <taxon>Basidiomycota</taxon>
        <taxon>Agaricomycotina</taxon>
        <taxon>Agaricomycetes</taxon>
        <taxon>Polyporales</taxon>
        <taxon>Gelatoporiaceae</taxon>
        <taxon>Obba</taxon>
    </lineage>
</organism>
<name>A0A8E2B2I8_9APHY</name>
<sequence>MLIFSYILLTYAFAIGSANAVPSHKPSADLPTVVLDNATFIGSSDGAIDKFFGISFALPPTGNLRFRLPEPAGPYNGTHNATNFGLSCPQQSQDIFQEADIPNLATALGIPREEPAPGEGEDCESPSYVMTCLSLMKDTLGLNLNVWAPSGAQSNANLSVFVVRIIRGFEDGSNSADDGGTIVQRSIELGEPIIYVSMNYRHSAFGFLASKEVEDAGVGNLGLWDQRQALRWVQKYIGVFGGNATRVTIGGESAGAMSTALQMVTNGGNTEGLFRGAFMSSGAPIPVGNITHGQKYYDALVDETGCAGEADTLECLRNVPYDELKAAVDKSPNQYSTQALNLAWLPRTDGKFLTAPPLHLVLNGSVANVPFINGNCDDEGTAFSLPSALKLDIQTDDQFVAWMTETYFPTVPENRLNELFTLYPDDPAQGSPFDTGNRNRLTRQYKRMAALQGDLGFQAPRRFFLQQRSGKQDSWAYLFKGKKSTPFLGSYHSSDVPSYFGPGDLTDYLINFVNHLDPNGRNVEIEWPKYDNTSLNLLTLTGNSAPYHLNITLDDFRVDGMNLLTNLSLDYPL</sequence>
<evidence type="ECO:0000256" key="3">
    <source>
        <dbReference type="RuleBase" id="RU361235"/>
    </source>
</evidence>
<accession>A0A8E2B2I8</accession>
<dbReference type="SUPFAM" id="SSF53474">
    <property type="entry name" value="alpha/beta-Hydrolases"/>
    <property type="match status" value="1"/>
</dbReference>
<reference evidence="5 6" key="1">
    <citation type="submission" date="2016-07" db="EMBL/GenBank/DDBJ databases">
        <title>Draft genome of the white-rot fungus Obba rivulosa 3A-2.</title>
        <authorList>
            <consortium name="DOE Joint Genome Institute"/>
            <person name="Miettinen O."/>
            <person name="Riley R."/>
            <person name="Acob R."/>
            <person name="Barry K."/>
            <person name="Cullen D."/>
            <person name="De Vries R."/>
            <person name="Hainaut M."/>
            <person name="Hatakka A."/>
            <person name="Henrissat B."/>
            <person name="Hilden K."/>
            <person name="Kuo R."/>
            <person name="Labutti K."/>
            <person name="Lipzen A."/>
            <person name="Makela M.R."/>
            <person name="Sandor L."/>
            <person name="Spatafora J.W."/>
            <person name="Grigoriev I.V."/>
            <person name="Hibbett D.S."/>
        </authorList>
    </citation>
    <scope>NUCLEOTIDE SEQUENCE [LARGE SCALE GENOMIC DNA]</scope>
    <source>
        <strain evidence="5 6">3A-2</strain>
    </source>
</reference>
<dbReference type="PANTHER" id="PTHR11559">
    <property type="entry name" value="CARBOXYLESTERASE"/>
    <property type="match status" value="1"/>
</dbReference>
<dbReference type="GO" id="GO:0016787">
    <property type="term" value="F:hydrolase activity"/>
    <property type="evidence" value="ECO:0007669"/>
    <property type="project" value="UniProtKB-KW"/>
</dbReference>
<dbReference type="PROSITE" id="PS00122">
    <property type="entry name" value="CARBOXYLESTERASE_B_1"/>
    <property type="match status" value="1"/>
</dbReference>
<dbReference type="InterPro" id="IPR029058">
    <property type="entry name" value="AB_hydrolase_fold"/>
</dbReference>
<feature type="signal peptide" evidence="3">
    <location>
        <begin position="1"/>
        <end position="20"/>
    </location>
</feature>